<dbReference type="RefSeq" id="WP_380544887.1">
    <property type="nucleotide sequence ID" value="NZ_JBHFAB010000043.1"/>
</dbReference>
<protein>
    <submittedName>
        <fullName evidence="1">Uncharacterized protein</fullName>
    </submittedName>
</protein>
<evidence type="ECO:0000313" key="1">
    <source>
        <dbReference type="EMBL" id="MFC1421517.1"/>
    </source>
</evidence>
<dbReference type="EMBL" id="JBHFAB010000043">
    <property type="protein sequence ID" value="MFC1421517.1"/>
    <property type="molecule type" value="Genomic_DNA"/>
</dbReference>
<dbReference type="Proteomes" id="UP001592531">
    <property type="component" value="Unassembled WGS sequence"/>
</dbReference>
<proteinExistence type="predicted"/>
<name>A0ABV6W6B4_9ACTN</name>
<keyword evidence="2" id="KW-1185">Reference proteome</keyword>
<organism evidence="1 2">
    <name type="scientific">Streptacidiphilus cavernicola</name>
    <dbReference type="NCBI Taxonomy" id="3342716"/>
    <lineage>
        <taxon>Bacteria</taxon>
        <taxon>Bacillati</taxon>
        <taxon>Actinomycetota</taxon>
        <taxon>Actinomycetes</taxon>
        <taxon>Kitasatosporales</taxon>
        <taxon>Streptomycetaceae</taxon>
        <taxon>Streptacidiphilus</taxon>
    </lineage>
</organism>
<comment type="caution">
    <text evidence="1">The sequence shown here is derived from an EMBL/GenBank/DDBJ whole genome shotgun (WGS) entry which is preliminary data.</text>
</comment>
<evidence type="ECO:0000313" key="2">
    <source>
        <dbReference type="Proteomes" id="UP001592531"/>
    </source>
</evidence>
<sequence length="59" mass="5948">MFLVDALAAKWGAEPDPGGKRVWSEVGDDAAACGGERLTALVRAAIPSIGTHAALQAGT</sequence>
<reference evidence="1 2" key="1">
    <citation type="submission" date="2024-09" db="EMBL/GenBank/DDBJ databases">
        <authorList>
            <person name="Lee S.D."/>
        </authorList>
    </citation>
    <scope>NUCLEOTIDE SEQUENCE [LARGE SCALE GENOMIC DNA]</scope>
    <source>
        <strain evidence="1 2">N8-3</strain>
    </source>
</reference>
<accession>A0ABV6W6B4</accession>
<gene>
    <name evidence="1" type="ORF">ACEZDE_33470</name>
</gene>